<dbReference type="EMBL" id="GBRH01186954">
    <property type="protein sequence ID" value="JAE10942.1"/>
    <property type="molecule type" value="Transcribed_RNA"/>
</dbReference>
<proteinExistence type="predicted"/>
<sequence>MKSLLPTLFHRFWRIILPVFPVSN</sequence>
<dbReference type="AlphaFoldDB" id="A0A0A9FF12"/>
<name>A0A0A9FF12_ARUDO</name>
<protein>
    <submittedName>
        <fullName evidence="1">Uncharacterized protein</fullName>
    </submittedName>
</protein>
<organism evidence="1">
    <name type="scientific">Arundo donax</name>
    <name type="common">Giant reed</name>
    <name type="synonym">Donax arundinaceus</name>
    <dbReference type="NCBI Taxonomy" id="35708"/>
    <lineage>
        <taxon>Eukaryota</taxon>
        <taxon>Viridiplantae</taxon>
        <taxon>Streptophyta</taxon>
        <taxon>Embryophyta</taxon>
        <taxon>Tracheophyta</taxon>
        <taxon>Spermatophyta</taxon>
        <taxon>Magnoliopsida</taxon>
        <taxon>Liliopsida</taxon>
        <taxon>Poales</taxon>
        <taxon>Poaceae</taxon>
        <taxon>PACMAD clade</taxon>
        <taxon>Arundinoideae</taxon>
        <taxon>Arundineae</taxon>
        <taxon>Arundo</taxon>
    </lineage>
</organism>
<accession>A0A0A9FF12</accession>
<reference evidence="1" key="1">
    <citation type="submission" date="2014-09" db="EMBL/GenBank/DDBJ databases">
        <authorList>
            <person name="Magalhaes I.L.F."/>
            <person name="Oliveira U."/>
            <person name="Santos F.R."/>
            <person name="Vidigal T.H.D.A."/>
            <person name="Brescovit A.D."/>
            <person name="Santos A.J."/>
        </authorList>
    </citation>
    <scope>NUCLEOTIDE SEQUENCE</scope>
    <source>
        <tissue evidence="1">Shoot tissue taken approximately 20 cm above the soil surface</tissue>
    </source>
</reference>
<reference evidence="1" key="2">
    <citation type="journal article" date="2015" name="Data Brief">
        <title>Shoot transcriptome of the giant reed, Arundo donax.</title>
        <authorList>
            <person name="Barrero R.A."/>
            <person name="Guerrero F.D."/>
            <person name="Moolhuijzen P."/>
            <person name="Goolsby J.A."/>
            <person name="Tidwell J."/>
            <person name="Bellgard S.E."/>
            <person name="Bellgard M.I."/>
        </authorList>
    </citation>
    <scope>NUCLEOTIDE SEQUENCE</scope>
    <source>
        <tissue evidence="1">Shoot tissue taken approximately 20 cm above the soil surface</tissue>
    </source>
</reference>
<evidence type="ECO:0000313" key="1">
    <source>
        <dbReference type="EMBL" id="JAE10942.1"/>
    </source>
</evidence>